<comment type="similarity">
    <text evidence="2">Belongs to the peptidase S54 family.</text>
</comment>
<feature type="transmembrane region" description="Helical" evidence="8">
    <location>
        <begin position="106"/>
        <end position="126"/>
    </location>
</feature>
<dbReference type="RefSeq" id="XP_033388455.1">
    <property type="nucleotide sequence ID" value="XM_033527279.1"/>
</dbReference>
<evidence type="ECO:0000256" key="5">
    <source>
        <dbReference type="ARBA" id="ARBA00022989"/>
    </source>
</evidence>
<dbReference type="Gene3D" id="1.20.1540.10">
    <property type="entry name" value="Rhomboid-like"/>
    <property type="match status" value="1"/>
</dbReference>
<feature type="transmembrane region" description="Helical" evidence="8">
    <location>
        <begin position="312"/>
        <end position="334"/>
    </location>
</feature>
<evidence type="ECO:0000256" key="2">
    <source>
        <dbReference type="ARBA" id="ARBA00009045"/>
    </source>
</evidence>
<feature type="region of interest" description="Disordered" evidence="7">
    <location>
        <begin position="36"/>
        <end position="71"/>
    </location>
</feature>
<dbReference type="InterPro" id="IPR022764">
    <property type="entry name" value="Peptidase_S54_rhomboid_dom"/>
</dbReference>
<evidence type="ECO:0000256" key="7">
    <source>
        <dbReference type="SAM" id="MobiDB-lite"/>
    </source>
</evidence>
<proteinExistence type="inferred from homology"/>
<keyword evidence="5 8" id="KW-1133">Transmembrane helix</keyword>
<sequence length="354" mass="39646">MSLLRHLGSTSQRIPLSCRALNVSLNHRAAQRLPRNFLTRYNHHDPRQYGRGTPPPQYNTGAPKPPSQGQLTQDDIRVAADQVSTTYTQQEAINILSRLPQVQVRYLRPFIWAIAVSSGIYVFLAYREAIDSVKPKPWSAPQIQWRRREAIPPQELVANYWKNLDPISKLSHGIIATNAGVHLTSFLVPRYWEMLWHAPALNLNYSLFTSTFVHGGPFHLFFNMWACYNFLLPTGYSKLFEGDPYHTLSFFLSTGILSGYAQHLTTRFQDQAKVLRSGAVPSVWIRSGGASGALFGIFGVFCMQYPDAGVGIVFIPISIAAANFLPMVMAFDLYGMVRGFSSLNLGHAVSRPGT</sequence>
<keyword evidence="6 8" id="KW-0472">Membrane</keyword>
<dbReference type="SUPFAM" id="SSF144091">
    <property type="entry name" value="Rhomboid-like"/>
    <property type="match status" value="1"/>
</dbReference>
<dbReference type="EMBL" id="ML978067">
    <property type="protein sequence ID" value="KAF2020116.1"/>
    <property type="molecule type" value="Genomic_DNA"/>
</dbReference>
<name>A0A6A5Y4D6_9PLEO</name>
<reference evidence="10" key="1">
    <citation type="journal article" date="2020" name="Stud. Mycol.">
        <title>101 Dothideomycetes genomes: a test case for predicting lifestyles and emergence of pathogens.</title>
        <authorList>
            <person name="Haridas S."/>
            <person name="Albert R."/>
            <person name="Binder M."/>
            <person name="Bloem J."/>
            <person name="Labutti K."/>
            <person name="Salamov A."/>
            <person name="Andreopoulos B."/>
            <person name="Baker S."/>
            <person name="Barry K."/>
            <person name="Bills G."/>
            <person name="Bluhm B."/>
            <person name="Cannon C."/>
            <person name="Castanera R."/>
            <person name="Culley D."/>
            <person name="Daum C."/>
            <person name="Ezra D."/>
            <person name="Gonzalez J."/>
            <person name="Henrissat B."/>
            <person name="Kuo A."/>
            <person name="Liang C."/>
            <person name="Lipzen A."/>
            <person name="Lutzoni F."/>
            <person name="Magnuson J."/>
            <person name="Mondo S."/>
            <person name="Nolan M."/>
            <person name="Ohm R."/>
            <person name="Pangilinan J."/>
            <person name="Park H.-J."/>
            <person name="Ramirez L."/>
            <person name="Alfaro M."/>
            <person name="Sun H."/>
            <person name="Tritt A."/>
            <person name="Yoshinaga Y."/>
            <person name="Zwiers L.-H."/>
            <person name="Turgeon B."/>
            <person name="Goodwin S."/>
            <person name="Spatafora J."/>
            <person name="Crous P."/>
            <person name="Grigoriev I."/>
        </authorList>
    </citation>
    <scope>NUCLEOTIDE SEQUENCE</scope>
    <source>
        <strain evidence="10">CBS 175.79</strain>
    </source>
</reference>
<protein>
    <recommendedName>
        <fullName evidence="9">Peptidase S54 rhomboid domain-containing protein</fullName>
    </recommendedName>
</protein>
<dbReference type="AlphaFoldDB" id="A0A6A5Y4D6"/>
<evidence type="ECO:0000256" key="8">
    <source>
        <dbReference type="SAM" id="Phobius"/>
    </source>
</evidence>
<evidence type="ECO:0000313" key="11">
    <source>
        <dbReference type="Proteomes" id="UP000799778"/>
    </source>
</evidence>
<gene>
    <name evidence="10" type="ORF">BU24DRAFT_419690</name>
</gene>
<evidence type="ECO:0000256" key="1">
    <source>
        <dbReference type="ARBA" id="ARBA00004141"/>
    </source>
</evidence>
<evidence type="ECO:0000256" key="3">
    <source>
        <dbReference type="ARBA" id="ARBA00022692"/>
    </source>
</evidence>
<dbReference type="Proteomes" id="UP000799778">
    <property type="component" value="Unassembled WGS sequence"/>
</dbReference>
<keyword evidence="4" id="KW-0378">Hydrolase</keyword>
<feature type="domain" description="Peptidase S54 rhomboid" evidence="9">
    <location>
        <begin position="205"/>
        <end position="347"/>
    </location>
</feature>
<dbReference type="OrthoDB" id="10260614at2759"/>
<keyword evidence="11" id="KW-1185">Reference proteome</keyword>
<evidence type="ECO:0000313" key="10">
    <source>
        <dbReference type="EMBL" id="KAF2020116.1"/>
    </source>
</evidence>
<dbReference type="PANTHER" id="PTHR43731:SF14">
    <property type="entry name" value="PRESENILIN-ASSOCIATED RHOMBOID-LIKE PROTEIN, MITOCHONDRIAL"/>
    <property type="match status" value="1"/>
</dbReference>
<dbReference type="GO" id="GO:0004252">
    <property type="term" value="F:serine-type endopeptidase activity"/>
    <property type="evidence" value="ECO:0007669"/>
    <property type="project" value="InterPro"/>
</dbReference>
<feature type="transmembrane region" description="Helical" evidence="8">
    <location>
        <begin position="204"/>
        <end position="225"/>
    </location>
</feature>
<feature type="transmembrane region" description="Helical" evidence="8">
    <location>
        <begin position="283"/>
        <end position="306"/>
    </location>
</feature>
<dbReference type="InterPro" id="IPR050925">
    <property type="entry name" value="Rhomboid_protease_S54"/>
</dbReference>
<dbReference type="GO" id="GO:0006465">
    <property type="term" value="P:signal peptide processing"/>
    <property type="evidence" value="ECO:0007669"/>
    <property type="project" value="TreeGrafter"/>
</dbReference>
<keyword evidence="3 8" id="KW-0812">Transmembrane</keyword>
<organism evidence="10 11">
    <name type="scientific">Aaosphaeria arxii CBS 175.79</name>
    <dbReference type="NCBI Taxonomy" id="1450172"/>
    <lineage>
        <taxon>Eukaryota</taxon>
        <taxon>Fungi</taxon>
        <taxon>Dikarya</taxon>
        <taxon>Ascomycota</taxon>
        <taxon>Pezizomycotina</taxon>
        <taxon>Dothideomycetes</taxon>
        <taxon>Pleosporomycetidae</taxon>
        <taxon>Pleosporales</taxon>
        <taxon>Pleosporales incertae sedis</taxon>
        <taxon>Aaosphaeria</taxon>
    </lineage>
</organism>
<evidence type="ECO:0000259" key="9">
    <source>
        <dbReference type="Pfam" id="PF01694"/>
    </source>
</evidence>
<accession>A0A6A5Y4D6</accession>
<evidence type="ECO:0000256" key="6">
    <source>
        <dbReference type="ARBA" id="ARBA00023136"/>
    </source>
</evidence>
<comment type="subcellular location">
    <subcellularLocation>
        <location evidence="1">Membrane</location>
        <topology evidence="1">Multi-pass membrane protein</topology>
    </subcellularLocation>
</comment>
<evidence type="ECO:0000256" key="4">
    <source>
        <dbReference type="ARBA" id="ARBA00022801"/>
    </source>
</evidence>
<dbReference type="GeneID" id="54284676"/>
<dbReference type="Pfam" id="PF01694">
    <property type="entry name" value="Rhomboid"/>
    <property type="match status" value="1"/>
</dbReference>
<dbReference type="InterPro" id="IPR035952">
    <property type="entry name" value="Rhomboid-like_sf"/>
</dbReference>
<dbReference type="GO" id="GO:0016020">
    <property type="term" value="C:membrane"/>
    <property type="evidence" value="ECO:0007669"/>
    <property type="project" value="UniProtKB-SubCell"/>
</dbReference>
<dbReference type="PANTHER" id="PTHR43731">
    <property type="entry name" value="RHOMBOID PROTEASE"/>
    <property type="match status" value="1"/>
</dbReference>